<comment type="subunit">
    <text evidence="8">Part of a complex composed of FtsB, FtsL and FtsQ.</text>
</comment>
<sequence length="122" mass="13823">MSRVHLLMLGALLICALSVINATDQQRRIFIELDLAQAQERQLRQDWSQLQYQQGALSKVSRIESVAQRALKMRPVTSGLTHYLTPQIINLDEVEPLSASTLPQNAAKRAPQLPAFFEKGWR</sequence>
<keyword evidence="8" id="KW-0997">Cell inner membrane</keyword>
<dbReference type="GO" id="GO:0043093">
    <property type="term" value="P:FtsZ-dependent cytokinesis"/>
    <property type="evidence" value="ECO:0007669"/>
    <property type="project" value="UniProtKB-UniRule"/>
</dbReference>
<keyword evidence="3 8" id="KW-0132">Cell division</keyword>
<accession>A0A2Z6EXM1</accession>
<dbReference type="NCBIfam" id="TIGR02209">
    <property type="entry name" value="ftsL_broad"/>
    <property type="match status" value="1"/>
</dbReference>
<evidence type="ECO:0000256" key="2">
    <source>
        <dbReference type="ARBA" id="ARBA00022475"/>
    </source>
</evidence>
<keyword evidence="5 8" id="KW-1133">Transmembrane helix</keyword>
<keyword evidence="4 8" id="KW-0812">Transmembrane</keyword>
<proteinExistence type="inferred from homology"/>
<dbReference type="Pfam" id="PF04999">
    <property type="entry name" value="FtsL"/>
    <property type="match status" value="1"/>
</dbReference>
<keyword evidence="11" id="KW-1185">Reference proteome</keyword>
<evidence type="ECO:0000256" key="4">
    <source>
        <dbReference type="ARBA" id="ARBA00022692"/>
    </source>
</evidence>
<dbReference type="AlphaFoldDB" id="A0A2Z6EXM1"/>
<dbReference type="GO" id="GO:0005886">
    <property type="term" value="C:plasma membrane"/>
    <property type="evidence" value="ECO:0007669"/>
    <property type="project" value="UniProtKB-SubCell"/>
</dbReference>
<comment type="similarity">
    <text evidence="8">Belongs to the FtsL family.</text>
</comment>
<evidence type="ECO:0000313" key="10">
    <source>
        <dbReference type="EMBL" id="BBE10210.1"/>
    </source>
</evidence>
<organism evidence="10 11">
    <name type="scientific">Mycoavidus cysteinexigens</name>
    <dbReference type="NCBI Taxonomy" id="1553431"/>
    <lineage>
        <taxon>Bacteria</taxon>
        <taxon>Pseudomonadati</taxon>
        <taxon>Pseudomonadota</taxon>
        <taxon>Betaproteobacteria</taxon>
        <taxon>Burkholderiales</taxon>
        <taxon>Burkholderiaceae</taxon>
        <taxon>Mycoavidus</taxon>
    </lineage>
</organism>
<reference evidence="10 11" key="1">
    <citation type="journal article" date="2018" name="Microbes Environ.">
        <title>Comparative Genomic Insights into Endofungal Lifestyles of Two Bacterial Endosymbionts, Mycoavidus cysteinexigens and Burkholderia rhizoxinica.</title>
        <authorList>
            <person name="Sharmin D."/>
            <person name="Guo Y."/>
            <person name="Nishizawa T."/>
            <person name="Ohshima S."/>
            <person name="Sato Y."/>
            <person name="Takashima Y."/>
            <person name="Narisawa K."/>
            <person name="Ohta H."/>
        </authorList>
    </citation>
    <scope>NUCLEOTIDE SEQUENCE [LARGE SCALE GENOMIC DNA]</scope>
    <source>
        <strain evidence="10 11">B1-EB</strain>
    </source>
</reference>
<evidence type="ECO:0000256" key="9">
    <source>
        <dbReference type="NCBIfam" id="TIGR02209"/>
    </source>
</evidence>
<protein>
    <recommendedName>
        <fullName evidence="8 9">Cell division protein FtsL</fullName>
    </recommendedName>
</protein>
<keyword evidence="7 8" id="KW-0131">Cell cycle</keyword>
<dbReference type="Proteomes" id="UP000282597">
    <property type="component" value="Chromosome"/>
</dbReference>
<dbReference type="InterPro" id="IPR011922">
    <property type="entry name" value="Cell_div_FtsL"/>
</dbReference>
<dbReference type="GO" id="GO:0032153">
    <property type="term" value="C:cell division site"/>
    <property type="evidence" value="ECO:0007669"/>
    <property type="project" value="UniProtKB-UniRule"/>
</dbReference>
<evidence type="ECO:0000256" key="5">
    <source>
        <dbReference type="ARBA" id="ARBA00022989"/>
    </source>
</evidence>
<dbReference type="PANTHER" id="PTHR37479:SF1">
    <property type="entry name" value="CELL DIVISION PROTEIN FTSL"/>
    <property type="match status" value="1"/>
</dbReference>
<comment type="subcellular location">
    <subcellularLocation>
        <location evidence="8">Cell inner membrane</location>
        <topology evidence="8">Single-pass type II membrane protein</topology>
    </subcellularLocation>
    <subcellularLocation>
        <location evidence="1">Cell membrane</location>
        <topology evidence="1">Single-pass type II membrane protein</topology>
    </subcellularLocation>
    <text evidence="8">Localizes to the division septum where it forms a ring structure.</text>
</comment>
<evidence type="ECO:0000313" key="11">
    <source>
        <dbReference type="Proteomes" id="UP000282597"/>
    </source>
</evidence>
<dbReference type="KEGG" id="mcys:MCB1EB_2049"/>
<dbReference type="EMBL" id="AP018150">
    <property type="protein sequence ID" value="BBE10210.1"/>
    <property type="molecule type" value="Genomic_DNA"/>
</dbReference>
<keyword evidence="6 8" id="KW-0472">Membrane</keyword>
<dbReference type="HAMAP" id="MF_00910">
    <property type="entry name" value="FtsL"/>
    <property type="match status" value="1"/>
</dbReference>
<keyword evidence="2 8" id="KW-1003">Cell membrane</keyword>
<name>A0A2Z6EXM1_9BURK</name>
<evidence type="ECO:0000256" key="7">
    <source>
        <dbReference type="ARBA" id="ARBA00023306"/>
    </source>
</evidence>
<evidence type="ECO:0000256" key="1">
    <source>
        <dbReference type="ARBA" id="ARBA00004401"/>
    </source>
</evidence>
<evidence type="ECO:0000256" key="8">
    <source>
        <dbReference type="HAMAP-Rule" id="MF_00910"/>
    </source>
</evidence>
<dbReference type="PANTHER" id="PTHR37479">
    <property type="entry name" value="CELL DIVISION PROTEIN FTSL"/>
    <property type="match status" value="1"/>
</dbReference>
<gene>
    <name evidence="8" type="primary">ftsL</name>
    <name evidence="10" type="ORF">MCB1EB_2049</name>
</gene>
<dbReference type="RefSeq" id="WP_045364477.1">
    <property type="nucleotide sequence ID" value="NZ_AP018150.1"/>
</dbReference>
<comment type="function">
    <text evidence="8">Essential cell division protein. May link together the upstream cell division proteins, which are predominantly cytoplasmic, with the downstream cell division proteins, which are predominantly periplasmic.</text>
</comment>
<evidence type="ECO:0000256" key="3">
    <source>
        <dbReference type="ARBA" id="ARBA00022618"/>
    </source>
</evidence>
<evidence type="ECO:0000256" key="6">
    <source>
        <dbReference type="ARBA" id="ARBA00023136"/>
    </source>
</evidence>